<proteinExistence type="predicted"/>
<dbReference type="Proteomes" id="UP000199473">
    <property type="component" value="Unassembled WGS sequence"/>
</dbReference>
<dbReference type="InterPro" id="IPR006076">
    <property type="entry name" value="FAD-dep_OxRdtase"/>
</dbReference>
<dbReference type="GO" id="GO:0016491">
    <property type="term" value="F:oxidoreductase activity"/>
    <property type="evidence" value="ECO:0007669"/>
    <property type="project" value="UniProtKB-KW"/>
</dbReference>
<evidence type="ECO:0000256" key="1">
    <source>
        <dbReference type="ARBA" id="ARBA00023002"/>
    </source>
</evidence>
<keyword evidence="4" id="KW-1185">Reference proteome</keyword>
<dbReference type="SUPFAM" id="SSF51905">
    <property type="entry name" value="FAD/NAD(P)-binding domain"/>
    <property type="match status" value="1"/>
</dbReference>
<reference evidence="3 4" key="1">
    <citation type="submission" date="2016-10" db="EMBL/GenBank/DDBJ databases">
        <authorList>
            <person name="de Groot N.N."/>
        </authorList>
    </citation>
    <scope>NUCLEOTIDE SEQUENCE [LARGE SCALE GENOMIC DNA]</scope>
    <source>
        <strain evidence="3 4">DSM 19981</strain>
    </source>
</reference>
<dbReference type="GO" id="GO:0005737">
    <property type="term" value="C:cytoplasm"/>
    <property type="evidence" value="ECO:0007669"/>
    <property type="project" value="TreeGrafter"/>
</dbReference>
<dbReference type="AlphaFoldDB" id="A0A1I4BTA5"/>
<gene>
    <name evidence="3" type="ORF">SAMN02745775_10677</name>
</gene>
<keyword evidence="1" id="KW-0560">Oxidoreductase</keyword>
<dbReference type="InterPro" id="IPR036188">
    <property type="entry name" value="FAD/NAD-bd_sf"/>
</dbReference>
<dbReference type="Pfam" id="PF01266">
    <property type="entry name" value="DAO"/>
    <property type="match status" value="1"/>
</dbReference>
<evidence type="ECO:0000313" key="4">
    <source>
        <dbReference type="Proteomes" id="UP000199473"/>
    </source>
</evidence>
<dbReference type="Gene3D" id="3.50.50.60">
    <property type="entry name" value="FAD/NAD(P)-binding domain"/>
    <property type="match status" value="1"/>
</dbReference>
<dbReference type="STRING" id="1123062.SAMN02745775_10677"/>
<protein>
    <submittedName>
        <fullName evidence="3">Sarcosine oxidase subunit beta</fullName>
    </submittedName>
</protein>
<dbReference type="EMBL" id="FOSQ01000006">
    <property type="protein sequence ID" value="SFK71447.1"/>
    <property type="molecule type" value="Genomic_DNA"/>
</dbReference>
<feature type="domain" description="FAD dependent oxidoreductase" evidence="2">
    <location>
        <begin position="14"/>
        <end position="359"/>
    </location>
</feature>
<sequence length="381" mass="39941">MARTSESAGPMKKAVVIGGGLHGLSTALHLQRTPGWQVTVLERRHVGRHSSGVNAGGVRRLGRDLREIALSVVSAEMWAGIEKIVGDDCGFRATGQVKVAESPADMAKNEARVAAVKALGWSHEEVVDQAEVRRLLPAVAPHVIGALVTRDDGSADPMRTVMAFRRAAEQAGVRIIEGVAVTGLRATADGTIIVETDQGGHEAERVANCAGAWATRVARMVGEEIPCGVKASMMIVTERLPPFCDPTVGATSRSLSFKQVANGTVVIGGGHQGVNDVAAETSTVLFGSLAHAARISCELFPVMKGARMVRSWAGIEARTADEVPIIGESRAMPGLFHSFGFSGHGFQLSPAAGAAVAELLARGATNLPIAAFHQDRFTRAA</sequence>
<name>A0A1I4BTA5_9PROT</name>
<dbReference type="PANTHER" id="PTHR13847">
    <property type="entry name" value="SARCOSINE DEHYDROGENASE-RELATED"/>
    <property type="match status" value="1"/>
</dbReference>
<organism evidence="3 4">
    <name type="scientific">Falsiroseomonas stagni DSM 19981</name>
    <dbReference type="NCBI Taxonomy" id="1123062"/>
    <lineage>
        <taxon>Bacteria</taxon>
        <taxon>Pseudomonadati</taxon>
        <taxon>Pseudomonadota</taxon>
        <taxon>Alphaproteobacteria</taxon>
        <taxon>Acetobacterales</taxon>
        <taxon>Roseomonadaceae</taxon>
        <taxon>Falsiroseomonas</taxon>
    </lineage>
</organism>
<evidence type="ECO:0000313" key="3">
    <source>
        <dbReference type="EMBL" id="SFK71447.1"/>
    </source>
</evidence>
<evidence type="ECO:0000259" key="2">
    <source>
        <dbReference type="Pfam" id="PF01266"/>
    </source>
</evidence>
<accession>A0A1I4BTA5</accession>
<dbReference type="Gene3D" id="3.30.9.10">
    <property type="entry name" value="D-Amino Acid Oxidase, subunit A, domain 2"/>
    <property type="match status" value="1"/>
</dbReference>